<keyword evidence="9" id="KW-1185">Reference proteome</keyword>
<dbReference type="Pfam" id="PF01061">
    <property type="entry name" value="ABC2_membrane"/>
    <property type="match status" value="1"/>
</dbReference>
<keyword evidence="2" id="KW-0813">Transport</keyword>
<proteinExistence type="predicted"/>
<feature type="transmembrane region" description="Helical" evidence="6">
    <location>
        <begin position="155"/>
        <end position="178"/>
    </location>
</feature>
<feature type="transmembrane region" description="Helical" evidence="6">
    <location>
        <begin position="43"/>
        <end position="60"/>
    </location>
</feature>
<keyword evidence="3 6" id="KW-0812">Transmembrane</keyword>
<sequence length="186" mass="21839">MYSAIPYALAQVLIEVPYVLVQATLYGLITYSMLQFQWTAAKFFWYLYILFISFLIYTFYRMMMVAITPNFILASICSAFFYTLFNLFTGFLIPRPDIPPWWIWYYWFCPLAWTIYGLVVSQFGDYSGPMEVVGSTVPTTIQGYLCHTFGFRHDFLAAVGPVLVLWMMLFAGIFIFAIKFLNFQRR</sequence>
<evidence type="ECO:0000256" key="4">
    <source>
        <dbReference type="ARBA" id="ARBA00022989"/>
    </source>
</evidence>
<evidence type="ECO:0000313" key="9">
    <source>
        <dbReference type="Proteomes" id="UP000822688"/>
    </source>
</evidence>
<evidence type="ECO:0000313" key="8">
    <source>
        <dbReference type="EMBL" id="KAG0571830.1"/>
    </source>
</evidence>
<feature type="transmembrane region" description="Helical" evidence="6">
    <location>
        <begin position="105"/>
        <end position="124"/>
    </location>
</feature>
<keyword evidence="4 6" id="KW-1133">Transmembrane helix</keyword>
<dbReference type="AlphaFoldDB" id="A0A8T0HLV4"/>
<evidence type="ECO:0000256" key="1">
    <source>
        <dbReference type="ARBA" id="ARBA00004141"/>
    </source>
</evidence>
<protein>
    <recommendedName>
        <fullName evidence="7">ABC-2 type transporter transmembrane domain-containing protein</fullName>
    </recommendedName>
</protein>
<name>A0A8T0HLV4_CERPU</name>
<evidence type="ECO:0000256" key="3">
    <source>
        <dbReference type="ARBA" id="ARBA00022692"/>
    </source>
</evidence>
<dbReference type="PANTHER" id="PTHR19241">
    <property type="entry name" value="ATP-BINDING CASSETTE TRANSPORTER"/>
    <property type="match status" value="1"/>
</dbReference>
<evidence type="ECO:0000256" key="5">
    <source>
        <dbReference type="ARBA" id="ARBA00023136"/>
    </source>
</evidence>
<accession>A0A8T0HLV4</accession>
<keyword evidence="5 6" id="KW-0472">Membrane</keyword>
<evidence type="ECO:0000259" key="7">
    <source>
        <dbReference type="Pfam" id="PF01061"/>
    </source>
</evidence>
<evidence type="ECO:0000256" key="6">
    <source>
        <dbReference type="SAM" id="Phobius"/>
    </source>
</evidence>
<dbReference type="InterPro" id="IPR013525">
    <property type="entry name" value="ABC2_TM"/>
</dbReference>
<dbReference type="Proteomes" id="UP000822688">
    <property type="component" value="Chromosome V"/>
</dbReference>
<evidence type="ECO:0000256" key="2">
    <source>
        <dbReference type="ARBA" id="ARBA00022448"/>
    </source>
</evidence>
<gene>
    <name evidence="8" type="ORF">KC19_VG046500</name>
</gene>
<feature type="domain" description="ABC-2 type transporter transmembrane" evidence="7">
    <location>
        <begin position="1"/>
        <end position="123"/>
    </location>
</feature>
<dbReference type="EMBL" id="CM026426">
    <property type="protein sequence ID" value="KAG0571830.1"/>
    <property type="molecule type" value="Genomic_DNA"/>
</dbReference>
<dbReference type="GO" id="GO:0140359">
    <property type="term" value="F:ABC-type transporter activity"/>
    <property type="evidence" value="ECO:0007669"/>
    <property type="project" value="InterPro"/>
</dbReference>
<reference evidence="8" key="1">
    <citation type="submission" date="2020-06" db="EMBL/GenBank/DDBJ databases">
        <title>WGS assembly of Ceratodon purpureus strain R40.</title>
        <authorList>
            <person name="Carey S.B."/>
            <person name="Jenkins J."/>
            <person name="Shu S."/>
            <person name="Lovell J.T."/>
            <person name="Sreedasyam A."/>
            <person name="Maumus F."/>
            <person name="Tiley G.P."/>
            <person name="Fernandez-Pozo N."/>
            <person name="Barry K."/>
            <person name="Chen C."/>
            <person name="Wang M."/>
            <person name="Lipzen A."/>
            <person name="Daum C."/>
            <person name="Saski C.A."/>
            <person name="Payton A.C."/>
            <person name="Mcbreen J.C."/>
            <person name="Conrad R.E."/>
            <person name="Kollar L.M."/>
            <person name="Olsson S."/>
            <person name="Huttunen S."/>
            <person name="Landis J.B."/>
            <person name="Wickett N.J."/>
            <person name="Johnson M.G."/>
            <person name="Rensing S.A."/>
            <person name="Grimwood J."/>
            <person name="Schmutz J."/>
            <person name="Mcdaniel S.F."/>
        </authorList>
    </citation>
    <scope>NUCLEOTIDE SEQUENCE</scope>
    <source>
        <strain evidence="8">R40</strain>
    </source>
</reference>
<feature type="transmembrane region" description="Helical" evidence="6">
    <location>
        <begin position="72"/>
        <end position="93"/>
    </location>
</feature>
<comment type="subcellular location">
    <subcellularLocation>
        <location evidence="1">Membrane</location>
        <topology evidence="1">Multi-pass membrane protein</topology>
    </subcellularLocation>
</comment>
<dbReference type="GO" id="GO:0005886">
    <property type="term" value="C:plasma membrane"/>
    <property type="evidence" value="ECO:0007669"/>
    <property type="project" value="UniProtKB-ARBA"/>
</dbReference>
<organism evidence="8 9">
    <name type="scientific">Ceratodon purpureus</name>
    <name type="common">Fire moss</name>
    <name type="synonym">Dicranum purpureum</name>
    <dbReference type="NCBI Taxonomy" id="3225"/>
    <lineage>
        <taxon>Eukaryota</taxon>
        <taxon>Viridiplantae</taxon>
        <taxon>Streptophyta</taxon>
        <taxon>Embryophyta</taxon>
        <taxon>Bryophyta</taxon>
        <taxon>Bryophytina</taxon>
        <taxon>Bryopsida</taxon>
        <taxon>Dicranidae</taxon>
        <taxon>Pseudoditrichales</taxon>
        <taxon>Ditrichaceae</taxon>
        <taxon>Ceratodon</taxon>
    </lineage>
</organism>
<feature type="transmembrane region" description="Helical" evidence="6">
    <location>
        <begin position="12"/>
        <end position="31"/>
    </location>
</feature>
<comment type="caution">
    <text evidence="8">The sequence shown here is derived from an EMBL/GenBank/DDBJ whole genome shotgun (WGS) entry which is preliminary data.</text>
</comment>